<dbReference type="GO" id="GO:0030170">
    <property type="term" value="F:pyridoxal phosphate binding"/>
    <property type="evidence" value="ECO:0007669"/>
    <property type="project" value="UniProtKB-UniRule"/>
</dbReference>
<comment type="similarity">
    <text evidence="2">Belongs to the pyridoxal phosphate-binding protein YggS/PROSC family.</text>
</comment>
<evidence type="ECO:0000256" key="1">
    <source>
        <dbReference type="ARBA" id="ARBA00022898"/>
    </source>
</evidence>
<dbReference type="HOGENOM" id="CLU_537919_0_0_1"/>
<evidence type="ECO:0000313" key="4">
    <source>
        <dbReference type="EnsemblPlants" id="OPUNC05G03240.1"/>
    </source>
</evidence>
<evidence type="ECO:0000259" key="3">
    <source>
        <dbReference type="Pfam" id="PF01168"/>
    </source>
</evidence>
<dbReference type="STRING" id="4537.A0A0E0KYJ2"/>
<name>A0A0E0KYJ2_ORYPU</name>
<feature type="domain" description="Alanine racemase N-terminal" evidence="3">
    <location>
        <begin position="294"/>
        <end position="501"/>
    </location>
</feature>
<dbReference type="PANTHER" id="PTHR10146:SF14">
    <property type="entry name" value="PYRIDOXAL PHOSPHATE HOMEOSTASIS PROTEIN"/>
    <property type="match status" value="1"/>
</dbReference>
<keyword evidence="1 2" id="KW-0663">Pyridoxal phosphate</keyword>
<dbReference type="FunFam" id="3.20.20.10:FF:000014">
    <property type="entry name" value="Pyridoxal phosphate homeostasis protein"/>
    <property type="match status" value="2"/>
</dbReference>
<dbReference type="InterPro" id="IPR001608">
    <property type="entry name" value="Ala_racemase_N"/>
</dbReference>
<accession>A0A0E0KYJ2</accession>
<evidence type="ECO:0000313" key="5">
    <source>
        <dbReference type="Proteomes" id="UP000026962"/>
    </source>
</evidence>
<feature type="modified residue" description="N6-(pyridoxal phosphate)lysine" evidence="2">
    <location>
        <position position="42"/>
    </location>
</feature>
<dbReference type="CDD" id="cd06822">
    <property type="entry name" value="PLPDE_III_YBL036c_euk"/>
    <property type="match status" value="2"/>
</dbReference>
<feature type="domain" description="Alanine racemase N-terminal" evidence="3">
    <location>
        <begin position="30"/>
        <end position="229"/>
    </location>
</feature>
<sequence>MASVAAAEGAAAALRSVLSRAQQAAARSGRAPESVRVVAVSKTKPVGVIRGVYDAGHRCFGENYVQELIDKAPQLPEDIEWHFIGNLQSNKARALLAGVPNLDMVESVDDQKIANRLDRVVADLGRKPLKVLVQVNTSGEESKFGVDPSGCVELAKHVKLGCPNLVFSGLMTIGMLDYSSTPENFKALANCRKEVCKELGIPEEQCELSMGMSADFEQAIEMGSTNRVREEAQAAPARARTIHQTTAAAETAATAAEEGEGSGAMASVAAAEGAAAALRSVLSRAQQAAARSGRAPESVRVVAVSKTKPVGVIRGVYDAGHRCFGENYVQELIDKAPQLPEDIEWHFIGNLQSNKARALLAGVPNLDMVESVDDQKIANRLDRVVADLGRKPLKVLVQVNTSGEESKFGVDPSGCVELAKHVKLGCPNLVFSGLMTIGMLDYSSTPENFKALANCRKEVCKELGIPEEQCELSMGMSADFEQAIEMGSTNVRVGSTIFGAREYPKKN</sequence>
<reference evidence="4" key="1">
    <citation type="submission" date="2015-04" db="UniProtKB">
        <authorList>
            <consortium name="EnsemblPlants"/>
        </authorList>
    </citation>
    <scope>IDENTIFICATION</scope>
</reference>
<comment type="function">
    <text evidence="2">Pyridoxal 5'-phosphate (PLP)-binding protein, which may be involved in intracellular homeostatic regulation of pyridoxal 5'-phosphate (PLP), the active form of vitamin B6.</text>
</comment>
<dbReference type="Pfam" id="PF01168">
    <property type="entry name" value="Ala_racemase_N"/>
    <property type="match status" value="2"/>
</dbReference>
<dbReference type="Gene3D" id="3.20.20.10">
    <property type="entry name" value="Alanine racemase"/>
    <property type="match status" value="2"/>
</dbReference>
<organism evidence="4">
    <name type="scientific">Oryza punctata</name>
    <name type="common">Red rice</name>
    <dbReference type="NCBI Taxonomy" id="4537"/>
    <lineage>
        <taxon>Eukaryota</taxon>
        <taxon>Viridiplantae</taxon>
        <taxon>Streptophyta</taxon>
        <taxon>Embryophyta</taxon>
        <taxon>Tracheophyta</taxon>
        <taxon>Spermatophyta</taxon>
        <taxon>Magnoliopsida</taxon>
        <taxon>Liliopsida</taxon>
        <taxon>Poales</taxon>
        <taxon>Poaceae</taxon>
        <taxon>BOP clade</taxon>
        <taxon>Oryzoideae</taxon>
        <taxon>Oryzeae</taxon>
        <taxon>Oryzinae</taxon>
        <taxon>Oryza</taxon>
    </lineage>
</organism>
<dbReference type="InterPro" id="IPR011078">
    <property type="entry name" value="PyrdxlP_homeostasis"/>
</dbReference>
<dbReference type="HAMAP" id="MF_02087">
    <property type="entry name" value="PLP_homeostasis"/>
    <property type="match status" value="2"/>
</dbReference>
<dbReference type="Proteomes" id="UP000026962">
    <property type="component" value="Chromosome 5"/>
</dbReference>
<dbReference type="PANTHER" id="PTHR10146">
    <property type="entry name" value="PROLINE SYNTHETASE CO-TRANSCRIBED BACTERIAL HOMOLOG PROTEIN"/>
    <property type="match status" value="1"/>
</dbReference>
<keyword evidence="5" id="KW-1185">Reference proteome</keyword>
<feature type="modified residue" description="N6-(pyridoxal phosphate)lysine" evidence="2">
    <location>
        <position position="306"/>
    </location>
</feature>
<dbReference type="SUPFAM" id="SSF51419">
    <property type="entry name" value="PLP-binding barrel"/>
    <property type="match status" value="2"/>
</dbReference>
<dbReference type="PROSITE" id="PS01211">
    <property type="entry name" value="UPF0001"/>
    <property type="match status" value="2"/>
</dbReference>
<dbReference type="eggNOG" id="KOG3157">
    <property type="taxonomic scope" value="Eukaryota"/>
</dbReference>
<dbReference type="Gramene" id="OPUNC05G03240.1">
    <property type="protein sequence ID" value="OPUNC05G03240.1"/>
    <property type="gene ID" value="OPUNC05G03240"/>
</dbReference>
<evidence type="ECO:0000256" key="2">
    <source>
        <dbReference type="HAMAP-Rule" id="MF_03225"/>
    </source>
</evidence>
<reference evidence="4" key="2">
    <citation type="submission" date="2018-05" db="EMBL/GenBank/DDBJ databases">
        <title>OpunRS2 (Oryza punctata Reference Sequence Version 2).</title>
        <authorList>
            <person name="Zhang J."/>
            <person name="Kudrna D."/>
            <person name="Lee S."/>
            <person name="Talag J."/>
            <person name="Welchert J."/>
            <person name="Wing R.A."/>
        </authorList>
    </citation>
    <scope>NUCLEOTIDE SEQUENCE [LARGE SCALE GENOMIC DNA]</scope>
</reference>
<protein>
    <recommendedName>
        <fullName evidence="2">Pyridoxal phosphate homeostasis protein</fullName>
        <shortName evidence="2">PLP homeostasis protein</shortName>
    </recommendedName>
</protein>
<proteinExistence type="inferred from homology"/>
<dbReference type="InterPro" id="IPR029066">
    <property type="entry name" value="PLP-binding_barrel"/>
</dbReference>
<dbReference type="NCBIfam" id="TIGR00044">
    <property type="entry name" value="YggS family pyridoxal phosphate-dependent enzyme"/>
    <property type="match status" value="2"/>
</dbReference>
<dbReference type="AlphaFoldDB" id="A0A0E0KYJ2"/>
<dbReference type="EnsemblPlants" id="OPUNC05G03240.1">
    <property type="protein sequence ID" value="OPUNC05G03240.1"/>
    <property type="gene ID" value="OPUNC05G03240"/>
</dbReference>